<dbReference type="Pfam" id="PF04909">
    <property type="entry name" value="Amidohydro_2"/>
    <property type="match status" value="1"/>
</dbReference>
<evidence type="ECO:0000256" key="2">
    <source>
        <dbReference type="RuleBase" id="RU000384"/>
    </source>
</evidence>
<dbReference type="InterPro" id="IPR008146">
    <property type="entry name" value="Gln_synth_cat_dom"/>
</dbReference>
<dbReference type="PROSITE" id="PS51987">
    <property type="entry name" value="GS_CATALYTIC"/>
    <property type="match status" value="1"/>
</dbReference>
<feature type="domain" description="GS catalytic" evidence="4">
    <location>
        <begin position="647"/>
        <end position="977"/>
    </location>
</feature>
<dbReference type="RefSeq" id="XP_017998790.1">
    <property type="nucleotide sequence ID" value="XM_018145987.1"/>
</dbReference>
<feature type="compositionally biased region" description="Low complexity" evidence="3">
    <location>
        <begin position="504"/>
        <end position="517"/>
    </location>
</feature>
<dbReference type="AlphaFoldDB" id="A0A0N1HN48"/>
<dbReference type="SUPFAM" id="SSF51556">
    <property type="entry name" value="Metallo-dependent hydrolases"/>
    <property type="match status" value="1"/>
</dbReference>
<evidence type="ECO:0000256" key="1">
    <source>
        <dbReference type="PROSITE-ProRule" id="PRU01331"/>
    </source>
</evidence>
<comment type="caution">
    <text evidence="5">The sequence shown here is derived from an EMBL/GenBank/DDBJ whole genome shotgun (WGS) entry which is preliminary data.</text>
</comment>
<dbReference type="GO" id="GO:0016787">
    <property type="term" value="F:hydrolase activity"/>
    <property type="evidence" value="ECO:0007669"/>
    <property type="project" value="InterPro"/>
</dbReference>
<dbReference type="Gene3D" id="3.20.20.140">
    <property type="entry name" value="Metal-dependent hydrolases"/>
    <property type="match status" value="1"/>
</dbReference>
<feature type="region of interest" description="Disordered" evidence="3">
    <location>
        <begin position="476"/>
        <end position="525"/>
    </location>
</feature>
<dbReference type="PANTHER" id="PTHR43383">
    <property type="entry name" value="NODULIN 6"/>
    <property type="match status" value="1"/>
</dbReference>
<evidence type="ECO:0000313" key="6">
    <source>
        <dbReference type="Proteomes" id="UP000038010"/>
    </source>
</evidence>
<protein>
    <submittedName>
        <fullName evidence="5">Protein fluG</fullName>
    </submittedName>
</protein>
<dbReference type="GeneID" id="28737867"/>
<dbReference type="VEuPathDB" id="FungiDB:AB675_5749"/>
<dbReference type="SUPFAM" id="SSF55931">
    <property type="entry name" value="Glutamine synthetase/guanido kinase"/>
    <property type="match status" value="1"/>
</dbReference>
<reference evidence="5 6" key="1">
    <citation type="submission" date="2015-06" db="EMBL/GenBank/DDBJ databases">
        <title>Draft genome of the ant-associated black yeast Phialophora attae CBS 131958.</title>
        <authorList>
            <person name="Moreno L.F."/>
            <person name="Stielow B.J."/>
            <person name="de Hoog S."/>
            <person name="Vicente V.A."/>
            <person name="Weiss V.A."/>
            <person name="de Vries M."/>
            <person name="Cruz L.M."/>
            <person name="Souza E.M."/>
        </authorList>
    </citation>
    <scope>NUCLEOTIDE SEQUENCE [LARGE SCALE GENOMIC DNA]</scope>
    <source>
        <strain evidence="5 6">CBS 131958</strain>
    </source>
</reference>
<dbReference type="Gene3D" id="3.30.590.10">
    <property type="entry name" value="Glutamine synthetase/guanido kinase, catalytic domain"/>
    <property type="match status" value="1"/>
</dbReference>
<dbReference type="Proteomes" id="UP000038010">
    <property type="component" value="Unassembled WGS sequence"/>
</dbReference>
<gene>
    <name evidence="5" type="ORF">AB675_5749</name>
</gene>
<dbReference type="PANTHER" id="PTHR43383:SF2">
    <property type="entry name" value="AMIDOHYDROLASE 2 FAMILY PROTEIN"/>
    <property type="match status" value="1"/>
</dbReference>
<accession>A0A0N1HN48</accession>
<evidence type="ECO:0000259" key="4">
    <source>
        <dbReference type="PROSITE" id="PS51987"/>
    </source>
</evidence>
<name>A0A0N1HN48_9EURO</name>
<evidence type="ECO:0000256" key="3">
    <source>
        <dbReference type="SAM" id="MobiDB-lite"/>
    </source>
</evidence>
<dbReference type="STRING" id="1664694.A0A0N1HN48"/>
<evidence type="ECO:0000313" key="5">
    <source>
        <dbReference type="EMBL" id="KPI38827.1"/>
    </source>
</evidence>
<dbReference type="SMART" id="SM01230">
    <property type="entry name" value="Gln-synt_C"/>
    <property type="match status" value="1"/>
</dbReference>
<sequence length="977" mass="109212">MSPSPELYPNLHHIPDLDQATEDDLRQIIRTYPIIDNHAHNILTEDNAYGSADHPFETVTSEAQGHALTDHVHTSLAHTRAMKQLGELYQCPGTLQDVNACRYEWIRRDYDSLVKRCLEGTHSLLIDDGLPAQLVHPYKWHGAYVPSVYRIVRIEAVAAELLEQLAIASGFLKVGLDADWNISQTESFIVRFNTVFRNQIRTLANDPDVRGFKSVVCYRSGLDVQLDSRTNLRPHQSLTGSNLLTAFHDFIQNAVRNHNYRIQRKEVNDFLVVSVCDVLDKLVDTDGESLPFQFHTGLGDNDIDLIKANPAYMQPLIEAFPHVDFVILHSSYPYTREAGYLASCYSNAWLDIGEVFPMLSRDGQESMLRQALELTPASKLLWSTDGHFYPETYWLANKQFRLVLEKVLLDYVAQEDLTIPQAVHAAVDIMFWNSSGLYRLDEERKYPELMRALGQHSAGSMKTIVNGSSKPGSYISAASTAVDGPSSSTGRPGVQNLSTTSSHSDGSNAGQSSGNSSILVEDDSLPSRDDNMAKLKAFLEANPEVKYIWMQMLDYTGTMRLRMTPIDAFKKQLSTGKLSYTTTAITRIMQDDHPATGMVATGQFLMLPDLSALTINRGLSSPSACVPVWWMEDTLAVPAKHHWDRCPRWALQKQANNLKRVFGIDVLLGFEVEVVFTRPVLDKNGRDIIDFEPLSEVHSWCNMTFQDLDLLPMAEEIVDALGDIGCPVDQFHTENATGQWEFPLPCYTPVRAVDMLYKARDVIRNVAKSHGLKATVYPRPYSTTAGSAQHAHFSINGPNVVQRYANSFLAGVLKHMPATTAFSLAIEESYARVAAGVWSGGEWVTWGHQNKETPIRGIAPGHWELKSIDGIGNAYLSMAALLATGLDGVANQLPLEHKDCAEDPCKLDEEGRARLGITTQLPHSLEQSLSALDKSKYLREALGEALVEDYLAVKRSELQKLQAMDEQTRRVWLMSRY</sequence>
<feature type="compositionally biased region" description="Polar residues" evidence="3">
    <location>
        <begin position="476"/>
        <end position="503"/>
    </location>
</feature>
<dbReference type="Pfam" id="PF00120">
    <property type="entry name" value="Gln-synt_C"/>
    <property type="match status" value="1"/>
</dbReference>
<proteinExistence type="inferred from homology"/>
<dbReference type="EMBL" id="LFJN01000017">
    <property type="protein sequence ID" value="KPI38827.1"/>
    <property type="molecule type" value="Genomic_DNA"/>
</dbReference>
<keyword evidence="6" id="KW-1185">Reference proteome</keyword>
<dbReference type="InterPro" id="IPR014746">
    <property type="entry name" value="Gln_synth/guanido_kin_cat_dom"/>
</dbReference>
<dbReference type="InterPro" id="IPR006680">
    <property type="entry name" value="Amidohydro-rel"/>
</dbReference>
<organism evidence="5 6">
    <name type="scientific">Cyphellophora attinorum</name>
    <dbReference type="NCBI Taxonomy" id="1664694"/>
    <lineage>
        <taxon>Eukaryota</taxon>
        <taxon>Fungi</taxon>
        <taxon>Dikarya</taxon>
        <taxon>Ascomycota</taxon>
        <taxon>Pezizomycotina</taxon>
        <taxon>Eurotiomycetes</taxon>
        <taxon>Chaetothyriomycetidae</taxon>
        <taxon>Chaetothyriales</taxon>
        <taxon>Cyphellophoraceae</taxon>
        <taxon>Cyphellophora</taxon>
    </lineage>
</organism>
<dbReference type="OrthoDB" id="3364440at2759"/>
<dbReference type="InterPro" id="IPR032466">
    <property type="entry name" value="Metal_Hydrolase"/>
</dbReference>
<comment type="similarity">
    <text evidence="1 2">Belongs to the glutamine synthetase family.</text>
</comment>
<dbReference type="GO" id="GO:0004356">
    <property type="term" value="F:glutamine synthetase activity"/>
    <property type="evidence" value="ECO:0007669"/>
    <property type="project" value="InterPro"/>
</dbReference>